<proteinExistence type="inferred from homology"/>
<evidence type="ECO:0000256" key="7">
    <source>
        <dbReference type="ARBA" id="ARBA00013552"/>
    </source>
</evidence>
<keyword evidence="14" id="KW-0539">Nucleus</keyword>
<keyword evidence="10 16" id="KW-0812">Transmembrane</keyword>
<dbReference type="InterPro" id="IPR004031">
    <property type="entry name" value="PMP22/EMP/MP20/Claudin"/>
</dbReference>
<dbReference type="EMBL" id="AFYH01182933">
    <property type="status" value="NOT_ANNOTATED_CDS"/>
    <property type="molecule type" value="Genomic_DNA"/>
</dbReference>
<dbReference type="eggNOG" id="ENOG502RYYE">
    <property type="taxonomic scope" value="Eukaryota"/>
</dbReference>
<evidence type="ECO:0000313" key="19">
    <source>
        <dbReference type="Proteomes" id="UP000008672"/>
    </source>
</evidence>
<evidence type="ECO:0000256" key="16">
    <source>
        <dbReference type="RuleBase" id="RU363088"/>
    </source>
</evidence>
<evidence type="ECO:0000256" key="14">
    <source>
        <dbReference type="ARBA" id="ARBA00023242"/>
    </source>
</evidence>
<feature type="signal peptide" evidence="17">
    <location>
        <begin position="1"/>
        <end position="16"/>
    </location>
</feature>
<evidence type="ECO:0000256" key="1">
    <source>
        <dbReference type="ARBA" id="ARBA00004123"/>
    </source>
</evidence>
<dbReference type="EMBL" id="AFYH01182927">
    <property type="status" value="NOT_ANNOTATED_CDS"/>
    <property type="molecule type" value="Genomic_DNA"/>
</dbReference>
<dbReference type="Proteomes" id="UP000008672">
    <property type="component" value="Unassembled WGS sequence"/>
</dbReference>
<dbReference type="OMA" id="VAWVSFP"/>
<dbReference type="GO" id="GO:0005634">
    <property type="term" value="C:nucleus"/>
    <property type="evidence" value="ECO:0007669"/>
    <property type="project" value="UniProtKB-SubCell"/>
</dbReference>
<evidence type="ECO:0000313" key="18">
    <source>
        <dbReference type="Ensembl" id="ENSLACP00000011453.1"/>
    </source>
</evidence>
<dbReference type="PROSITE" id="PS01221">
    <property type="entry name" value="PMP22_1"/>
    <property type="match status" value="1"/>
</dbReference>
<reference evidence="18" key="3">
    <citation type="submission" date="2025-09" db="UniProtKB">
        <authorList>
            <consortium name="Ensembl"/>
        </authorList>
    </citation>
    <scope>IDENTIFICATION</scope>
</reference>
<protein>
    <recommendedName>
        <fullName evidence="7">Epithelial membrane protein 2</fullName>
    </recommendedName>
</protein>
<evidence type="ECO:0000256" key="9">
    <source>
        <dbReference type="ARBA" id="ARBA00022490"/>
    </source>
</evidence>
<dbReference type="PANTHER" id="PTHR10671">
    <property type="entry name" value="EPITHELIAL MEMBRANE PROTEIN-RELATED"/>
    <property type="match status" value="1"/>
</dbReference>
<evidence type="ECO:0000256" key="15">
    <source>
        <dbReference type="ARBA" id="ARBA00046690"/>
    </source>
</evidence>
<evidence type="ECO:0000256" key="12">
    <source>
        <dbReference type="ARBA" id="ARBA00023034"/>
    </source>
</evidence>
<feature type="transmembrane region" description="Helical" evidence="16">
    <location>
        <begin position="135"/>
        <end position="156"/>
    </location>
</feature>
<evidence type="ECO:0000256" key="8">
    <source>
        <dbReference type="ARBA" id="ARBA00022475"/>
    </source>
</evidence>
<keyword evidence="12" id="KW-0333">Golgi apparatus</keyword>
<dbReference type="PRINTS" id="PR01455">
    <property type="entry name" value="EPMEMPROT2"/>
</dbReference>
<keyword evidence="8" id="KW-1003">Cell membrane</keyword>
<dbReference type="Pfam" id="PF00822">
    <property type="entry name" value="PMP22_Claudin"/>
    <property type="match status" value="1"/>
</dbReference>
<evidence type="ECO:0000256" key="2">
    <source>
        <dbReference type="ARBA" id="ARBA00004221"/>
    </source>
</evidence>
<dbReference type="FunFam" id="1.20.140.150:FF:000023">
    <property type="entry name" value="Epithelial membrane protein 2"/>
    <property type="match status" value="1"/>
</dbReference>
<dbReference type="InterPro" id="IPR004032">
    <property type="entry name" value="PMP22_EMP_MP20"/>
</dbReference>
<accession>H3AP82</accession>
<dbReference type="RefSeq" id="XP_006007495.1">
    <property type="nucleotide sequence ID" value="XM_006007433.3"/>
</dbReference>
<organism evidence="18 19">
    <name type="scientific">Latimeria chalumnae</name>
    <name type="common">Coelacanth</name>
    <dbReference type="NCBI Taxonomy" id="7897"/>
    <lineage>
        <taxon>Eukaryota</taxon>
        <taxon>Metazoa</taxon>
        <taxon>Chordata</taxon>
        <taxon>Craniata</taxon>
        <taxon>Vertebrata</taxon>
        <taxon>Euteleostomi</taxon>
        <taxon>Coelacanthiformes</taxon>
        <taxon>Coelacanthidae</taxon>
        <taxon>Latimeria</taxon>
    </lineage>
</organism>
<evidence type="ECO:0000256" key="6">
    <source>
        <dbReference type="ARBA" id="ARBA00006864"/>
    </source>
</evidence>
<dbReference type="AlphaFoldDB" id="H3AP82"/>
<keyword evidence="17" id="KW-0732">Signal</keyword>
<dbReference type="Bgee" id="ENSLACG00000010077">
    <property type="expression patterns" value="Expressed in pelvic fin and 6 other cell types or tissues"/>
</dbReference>
<comment type="subcellular location">
    <subcellularLocation>
        <location evidence="2">Apical cell membrane</location>
    </subcellularLocation>
    <subcellularLocation>
        <location evidence="4">Cytoplasm</location>
        <location evidence="4">Perinuclear region</location>
    </subcellularLocation>
    <subcellularLocation>
        <location evidence="5">Golgi apparatus membrane</location>
        <topology evidence="5">Multi-pass membrane protein</topology>
    </subcellularLocation>
    <subcellularLocation>
        <location evidence="3">Membrane raft</location>
    </subcellularLocation>
    <subcellularLocation>
        <location evidence="16">Membrane</location>
        <topology evidence="16">Multi-pass membrane protein</topology>
    </subcellularLocation>
    <subcellularLocation>
        <location evidence="1">Nucleus</location>
    </subcellularLocation>
</comment>
<dbReference type="InterPro" id="IPR003933">
    <property type="entry name" value="EMP-2"/>
</dbReference>
<dbReference type="EMBL" id="AFYH01182932">
    <property type="status" value="NOT_ANNOTATED_CDS"/>
    <property type="molecule type" value="Genomic_DNA"/>
</dbReference>
<dbReference type="Gene3D" id="1.20.140.150">
    <property type="match status" value="1"/>
</dbReference>
<dbReference type="RefSeq" id="XP_006007494.1">
    <property type="nucleotide sequence ID" value="XM_006007432.3"/>
</dbReference>
<keyword evidence="9" id="KW-0963">Cytoplasm</keyword>
<feature type="transmembrane region" description="Helical" evidence="16">
    <location>
        <begin position="62"/>
        <end position="82"/>
    </location>
</feature>
<evidence type="ECO:0000256" key="13">
    <source>
        <dbReference type="ARBA" id="ARBA00023136"/>
    </source>
</evidence>
<evidence type="ECO:0000256" key="17">
    <source>
        <dbReference type="SAM" id="SignalP"/>
    </source>
</evidence>
<dbReference type="PROSITE" id="PS01222">
    <property type="entry name" value="PMP22_2"/>
    <property type="match status" value="1"/>
</dbReference>
<name>H3AP82_LATCH</name>
<dbReference type="KEGG" id="lcm:102363606"/>
<dbReference type="InParanoid" id="H3AP82"/>
<dbReference type="GO" id="GO:0003093">
    <property type="term" value="P:regulation of glomerular filtration"/>
    <property type="evidence" value="ECO:0007669"/>
    <property type="project" value="Ensembl"/>
</dbReference>
<reference evidence="18" key="2">
    <citation type="submission" date="2025-08" db="UniProtKB">
        <authorList>
            <consortium name="Ensembl"/>
        </authorList>
    </citation>
    <scope>IDENTIFICATION</scope>
</reference>
<dbReference type="GO" id="GO:0000139">
    <property type="term" value="C:Golgi membrane"/>
    <property type="evidence" value="ECO:0007669"/>
    <property type="project" value="UniProtKB-SubCell"/>
</dbReference>
<sequence>MLVLLAFIIIFHVVTAALLFISTIDSAWWITGNHTTDIWTRCVPKNSSCVPLPESYGSYIQAIQATMILSTILCCIAFFIFILQLFRLKQGDRFIFVAIFQLLSSICVMIAASIYTDREKEFHQSLREGGNYGYSYILAWVAFAFTLISGLMYLVLRKRK</sequence>
<dbReference type="FunCoup" id="H3AP82">
    <property type="interactions" value="411"/>
</dbReference>
<evidence type="ECO:0000256" key="10">
    <source>
        <dbReference type="ARBA" id="ARBA00022692"/>
    </source>
</evidence>
<evidence type="ECO:0000256" key="11">
    <source>
        <dbReference type="ARBA" id="ARBA00022989"/>
    </source>
</evidence>
<dbReference type="GO" id="GO:0048471">
    <property type="term" value="C:perinuclear region of cytoplasm"/>
    <property type="evidence" value="ECO:0007669"/>
    <property type="project" value="UniProtKB-SubCell"/>
</dbReference>
<dbReference type="EMBL" id="AFYH01182928">
    <property type="status" value="NOT_ANNOTATED_CDS"/>
    <property type="molecule type" value="Genomic_DNA"/>
</dbReference>
<feature type="transmembrane region" description="Helical" evidence="16">
    <location>
        <begin position="94"/>
        <end position="115"/>
    </location>
</feature>
<evidence type="ECO:0000256" key="3">
    <source>
        <dbReference type="ARBA" id="ARBA00004285"/>
    </source>
</evidence>
<dbReference type="InterPro" id="IPR050579">
    <property type="entry name" value="PMP-22/EMP/MP20-like"/>
</dbReference>
<dbReference type="EMBL" id="AFYH01182929">
    <property type="status" value="NOT_ANNOTATED_CDS"/>
    <property type="molecule type" value="Genomic_DNA"/>
</dbReference>
<dbReference type="STRING" id="7897.ENSLACP00000011453"/>
<dbReference type="CTD" id="2013"/>
<keyword evidence="11 16" id="KW-1133">Transmembrane helix</keyword>
<evidence type="ECO:0000256" key="4">
    <source>
        <dbReference type="ARBA" id="ARBA00004556"/>
    </source>
</evidence>
<dbReference type="OrthoDB" id="9939098at2759"/>
<dbReference type="GO" id="GO:0016324">
    <property type="term" value="C:apical plasma membrane"/>
    <property type="evidence" value="ECO:0007669"/>
    <property type="project" value="UniProtKB-SubCell"/>
</dbReference>
<feature type="chain" id="PRO_5003580476" description="Epithelial membrane protein 2" evidence="17">
    <location>
        <begin position="17"/>
        <end position="160"/>
    </location>
</feature>
<dbReference type="PRINTS" id="PR01453">
    <property type="entry name" value="EPMEMFAMILY"/>
</dbReference>
<gene>
    <name evidence="18" type="primary">EMP2</name>
</gene>
<dbReference type="GeneID" id="102363606"/>
<comment type="similarity">
    <text evidence="6 16">Belongs to the PMP-22/EMP/MP20 family.</text>
</comment>
<comment type="caution">
    <text evidence="16">Lacks conserved residue(s) required for the propagation of feature annotation.</text>
</comment>
<dbReference type="Ensembl" id="ENSLACT00000011540.1">
    <property type="protein sequence ID" value="ENSLACP00000011453.1"/>
    <property type="gene ID" value="ENSLACG00000010077.1"/>
</dbReference>
<dbReference type="GeneTree" id="ENSGT00950000182696"/>
<keyword evidence="19" id="KW-1185">Reference proteome</keyword>
<dbReference type="PANTHER" id="PTHR10671:SF32">
    <property type="entry name" value="EPITHELIAL MEMBRANE PROTEIN 2"/>
    <property type="match status" value="1"/>
</dbReference>
<keyword evidence="13 16" id="KW-0472">Membrane</keyword>
<dbReference type="GO" id="GO:0045121">
    <property type="term" value="C:membrane raft"/>
    <property type="evidence" value="ECO:0007669"/>
    <property type="project" value="UniProtKB-SubCell"/>
</dbReference>
<dbReference type="EMBL" id="AFYH01182930">
    <property type="status" value="NOT_ANNOTATED_CDS"/>
    <property type="molecule type" value="Genomic_DNA"/>
</dbReference>
<comment type="subunit">
    <text evidence="15">Interacts with PTK2; regulates PTK2 activation and localization. Interacts with ITGB3; regulates the levels of the heterodimer ITGA5-ITGB3 integrin surface expression. Interacts with P2RX7 (via C-terminus). Interacts with ITGB1; the interaction may be direct or indirect and ITGB1 has a heterodimer form.</text>
</comment>
<reference evidence="19" key="1">
    <citation type="submission" date="2011-08" db="EMBL/GenBank/DDBJ databases">
        <title>The draft genome of Latimeria chalumnae.</title>
        <authorList>
            <person name="Di Palma F."/>
            <person name="Alfoldi J."/>
            <person name="Johnson J."/>
            <person name="Berlin A."/>
            <person name="Gnerre S."/>
            <person name="Jaffe D."/>
            <person name="MacCallum I."/>
            <person name="Young S."/>
            <person name="Walker B.J."/>
            <person name="Lander E."/>
            <person name="Lindblad-Toh K."/>
        </authorList>
    </citation>
    <scope>NUCLEOTIDE SEQUENCE [LARGE SCALE GENOMIC DNA]</scope>
    <source>
        <strain evidence="19">Wild caught</strain>
    </source>
</reference>
<dbReference type="HOGENOM" id="CLU_138632_0_0_1"/>
<evidence type="ECO:0000256" key="5">
    <source>
        <dbReference type="ARBA" id="ARBA00004653"/>
    </source>
</evidence>
<dbReference type="EMBL" id="AFYH01182931">
    <property type="status" value="NOT_ANNOTATED_CDS"/>
    <property type="molecule type" value="Genomic_DNA"/>
</dbReference>